<evidence type="ECO:0000313" key="8">
    <source>
        <dbReference type="EMBL" id="CAI8608365.1"/>
    </source>
</evidence>
<dbReference type="InterPro" id="IPR036282">
    <property type="entry name" value="Glutathione-S-Trfase_C_sf"/>
</dbReference>
<dbReference type="GO" id="GO:0005737">
    <property type="term" value="C:cytoplasm"/>
    <property type="evidence" value="ECO:0007669"/>
    <property type="project" value="TreeGrafter"/>
</dbReference>
<dbReference type="CDD" id="cd03185">
    <property type="entry name" value="GST_C_Tau"/>
    <property type="match status" value="1"/>
</dbReference>
<dbReference type="InterPro" id="IPR010987">
    <property type="entry name" value="Glutathione-S-Trfase_C-like"/>
</dbReference>
<evidence type="ECO:0000256" key="3">
    <source>
        <dbReference type="ARBA" id="ARBA00022679"/>
    </source>
</evidence>
<evidence type="ECO:0000256" key="2">
    <source>
        <dbReference type="ARBA" id="ARBA00022575"/>
    </source>
</evidence>
<dbReference type="SUPFAM" id="SSF47616">
    <property type="entry name" value="GST C-terminal domain-like"/>
    <property type="match status" value="1"/>
</dbReference>
<dbReference type="GO" id="GO:0004364">
    <property type="term" value="F:glutathione transferase activity"/>
    <property type="evidence" value="ECO:0007669"/>
    <property type="project" value="UniProtKB-EC"/>
</dbReference>
<dbReference type="PANTHER" id="PTHR11260">
    <property type="entry name" value="GLUTATHIONE S-TRANSFERASE, GST, SUPERFAMILY, GST DOMAIN CONTAINING"/>
    <property type="match status" value="1"/>
</dbReference>
<keyword evidence="9" id="KW-1185">Reference proteome</keyword>
<gene>
    <name evidence="8" type="ORF">VFH_IV080720</name>
</gene>
<dbReference type="GO" id="GO:0009407">
    <property type="term" value="P:toxin catabolic process"/>
    <property type="evidence" value="ECO:0007669"/>
    <property type="project" value="UniProtKB-ARBA"/>
</dbReference>
<accession>A0AAV1AD14</accession>
<dbReference type="InterPro" id="IPR004045">
    <property type="entry name" value="Glutathione_S-Trfase_N"/>
</dbReference>
<dbReference type="InterPro" id="IPR004046">
    <property type="entry name" value="GST_C"/>
</dbReference>
<dbReference type="FunFam" id="1.20.1050.10:FF:000016">
    <property type="entry name" value="Glutathione S-transferase U9"/>
    <property type="match status" value="1"/>
</dbReference>
<sequence length="254" mass="29479">MANKSEVKLIGKWSSPYVTRVKIALNIKSLDYENFEENETFNPKSDLLLQSNPVYGKVPVLVHQHKPICESLIIVEYIDETWSTAPSILPTDAYDRALARFWAAYIDQKWFPSMQSIITVEGEEERKPYFEVMEEVVERLEDAFEKCSKGKPFFGGDRIGYLDVAFGCFLGWLSVIENEYDRKVLVEEKSPNLVKWAERFVDHPAVKGIIPETERLVKLSKALQIKWRAAIGNVQIFRSRFHGRKRKLVTRVYL</sequence>
<dbReference type="Pfam" id="PF02798">
    <property type="entry name" value="GST_N"/>
    <property type="match status" value="1"/>
</dbReference>
<dbReference type="FunFam" id="3.40.30.10:FF:000044">
    <property type="entry name" value="Glutathione S-transferase GSTU6"/>
    <property type="match status" value="1"/>
</dbReference>
<dbReference type="InterPro" id="IPR036249">
    <property type="entry name" value="Thioredoxin-like_sf"/>
</dbReference>
<organism evidence="8 9">
    <name type="scientific">Vicia faba</name>
    <name type="common">Broad bean</name>
    <name type="synonym">Faba vulgaris</name>
    <dbReference type="NCBI Taxonomy" id="3906"/>
    <lineage>
        <taxon>Eukaryota</taxon>
        <taxon>Viridiplantae</taxon>
        <taxon>Streptophyta</taxon>
        <taxon>Embryophyta</taxon>
        <taxon>Tracheophyta</taxon>
        <taxon>Spermatophyta</taxon>
        <taxon>Magnoliopsida</taxon>
        <taxon>eudicotyledons</taxon>
        <taxon>Gunneridae</taxon>
        <taxon>Pentapetalae</taxon>
        <taxon>rosids</taxon>
        <taxon>fabids</taxon>
        <taxon>Fabales</taxon>
        <taxon>Fabaceae</taxon>
        <taxon>Papilionoideae</taxon>
        <taxon>50 kb inversion clade</taxon>
        <taxon>NPAAA clade</taxon>
        <taxon>Hologalegina</taxon>
        <taxon>IRL clade</taxon>
        <taxon>Fabeae</taxon>
        <taxon>Vicia</taxon>
    </lineage>
</organism>
<protein>
    <recommendedName>
        <fullName evidence="1">glutathione transferase</fullName>
        <ecNumber evidence="1">2.5.1.18</ecNumber>
    </recommendedName>
</protein>
<name>A0AAV1AD14_VICFA</name>
<evidence type="ECO:0000256" key="4">
    <source>
        <dbReference type="ARBA" id="ARBA00025743"/>
    </source>
</evidence>
<evidence type="ECO:0000259" key="7">
    <source>
        <dbReference type="PROSITE" id="PS50405"/>
    </source>
</evidence>
<evidence type="ECO:0000256" key="1">
    <source>
        <dbReference type="ARBA" id="ARBA00012452"/>
    </source>
</evidence>
<dbReference type="Proteomes" id="UP001157006">
    <property type="component" value="Chromosome 4"/>
</dbReference>
<proteinExistence type="inferred from homology"/>
<dbReference type="EMBL" id="OX451739">
    <property type="protein sequence ID" value="CAI8608365.1"/>
    <property type="molecule type" value="Genomic_DNA"/>
</dbReference>
<keyword evidence="3" id="KW-0808">Transferase</keyword>
<dbReference type="PANTHER" id="PTHR11260:SF773">
    <property type="entry name" value="GLUTATHIONE S-TRANSFERASE U26"/>
    <property type="match status" value="1"/>
</dbReference>
<feature type="domain" description="GST N-terminal" evidence="6">
    <location>
        <begin position="5"/>
        <end position="86"/>
    </location>
</feature>
<dbReference type="Gene3D" id="1.20.1050.10">
    <property type="match status" value="1"/>
</dbReference>
<dbReference type="SUPFAM" id="SSF52833">
    <property type="entry name" value="Thioredoxin-like"/>
    <property type="match status" value="1"/>
</dbReference>
<dbReference type="EC" id="2.5.1.18" evidence="1"/>
<keyword evidence="2" id="KW-0216">Detoxification</keyword>
<evidence type="ECO:0000259" key="6">
    <source>
        <dbReference type="PROSITE" id="PS50404"/>
    </source>
</evidence>
<dbReference type="PROSITE" id="PS50404">
    <property type="entry name" value="GST_NTER"/>
    <property type="match status" value="1"/>
</dbReference>
<comment type="similarity">
    <text evidence="4">Belongs to the GST superfamily. Tau family.</text>
</comment>
<reference evidence="8 9" key="1">
    <citation type="submission" date="2023-01" db="EMBL/GenBank/DDBJ databases">
        <authorList>
            <person name="Kreplak J."/>
        </authorList>
    </citation>
    <scope>NUCLEOTIDE SEQUENCE [LARGE SCALE GENOMIC DNA]</scope>
</reference>
<feature type="domain" description="GST C-terminal" evidence="7">
    <location>
        <begin position="92"/>
        <end position="229"/>
    </location>
</feature>
<dbReference type="InterPro" id="IPR040079">
    <property type="entry name" value="Glutathione_S-Trfase"/>
</dbReference>
<comment type="catalytic activity">
    <reaction evidence="5">
        <text>RX + glutathione = an S-substituted glutathione + a halide anion + H(+)</text>
        <dbReference type="Rhea" id="RHEA:16437"/>
        <dbReference type="ChEBI" id="CHEBI:15378"/>
        <dbReference type="ChEBI" id="CHEBI:16042"/>
        <dbReference type="ChEBI" id="CHEBI:17792"/>
        <dbReference type="ChEBI" id="CHEBI:57925"/>
        <dbReference type="ChEBI" id="CHEBI:90779"/>
        <dbReference type="EC" id="2.5.1.18"/>
    </reaction>
</comment>
<dbReference type="Pfam" id="PF00043">
    <property type="entry name" value="GST_C"/>
    <property type="match status" value="1"/>
</dbReference>
<dbReference type="Gene3D" id="3.40.30.10">
    <property type="entry name" value="Glutaredoxin"/>
    <property type="match status" value="1"/>
</dbReference>
<dbReference type="AlphaFoldDB" id="A0AAV1AD14"/>
<dbReference type="CDD" id="cd03058">
    <property type="entry name" value="GST_N_Tau"/>
    <property type="match status" value="1"/>
</dbReference>
<dbReference type="InterPro" id="IPR045074">
    <property type="entry name" value="GST_C_Tau"/>
</dbReference>
<evidence type="ECO:0000256" key="5">
    <source>
        <dbReference type="ARBA" id="ARBA00047960"/>
    </source>
</evidence>
<dbReference type="PROSITE" id="PS50405">
    <property type="entry name" value="GST_CTER"/>
    <property type="match status" value="1"/>
</dbReference>
<dbReference type="SFLD" id="SFLDG00358">
    <property type="entry name" value="Main_(cytGST)"/>
    <property type="match status" value="1"/>
</dbReference>
<dbReference type="GO" id="GO:0006749">
    <property type="term" value="P:glutathione metabolic process"/>
    <property type="evidence" value="ECO:0007669"/>
    <property type="project" value="InterPro"/>
</dbReference>
<dbReference type="InterPro" id="IPR045073">
    <property type="entry name" value="Omega/Tau-like"/>
</dbReference>
<dbReference type="SFLD" id="SFLDG01152">
    <property type="entry name" value="Main.3:_Omega-_and_Tau-like"/>
    <property type="match status" value="1"/>
</dbReference>
<evidence type="ECO:0000313" key="9">
    <source>
        <dbReference type="Proteomes" id="UP001157006"/>
    </source>
</evidence>
<dbReference type="SFLD" id="SFLDS00019">
    <property type="entry name" value="Glutathione_Transferase_(cytos"/>
    <property type="match status" value="1"/>
</dbReference>